<dbReference type="PANTHER" id="PTHR43818:SF10">
    <property type="entry name" value="NADH-DEPENDENT DEHYDROGENASE-RELATED"/>
    <property type="match status" value="1"/>
</dbReference>
<keyword evidence="4" id="KW-1185">Reference proteome</keyword>
<sequence length="488" mass="53258">MRFSASRREFVKTSSAISAAVFVGGTATRTVLAQERSANERVRYACIGLGGKGTSDSNDASDNGDIVAVCDVDSNTLGSRSIDLAKRALTKDLKPTTYTDFRKLLETEKNIDAVTVSTPDHTHAVAAALAMKLGKACFCQKPLTHSVWEARRLQEIAKESNVATSMGNQGTANRGLREAAAVLKSGALGNIKECHVFTDRPVWPQGGPRGKSQAVPANLDWNLWLGPAPLRPFAAGYHTFAWRGWWDFGTGALGDMACHTFNMPYMGLDLADPVSIQAWCETPMLVKKDNGKNRGDFDAAKDTESVVTGHNGDTYPAKSKIKFEFPANAWRGPITVWWYDGGYMPEESLLGGEKFRRKGKNPDGKATGAIILGDKGYLYAWDDYAAEFMVNIGGNKEVPKVEYERSPGHFLEFHESVTGKRKRAVANFENYAGKLTETILLGNLAVWAAATGESKVIEWNASSMTTPNAPELAQIVRRPYRAGYEGLL</sequence>
<evidence type="ECO:0000259" key="2">
    <source>
        <dbReference type="Pfam" id="PF19051"/>
    </source>
</evidence>
<dbReference type="GO" id="GO:0000166">
    <property type="term" value="F:nucleotide binding"/>
    <property type="evidence" value="ECO:0007669"/>
    <property type="project" value="InterPro"/>
</dbReference>
<dbReference type="InterPro" id="IPR036291">
    <property type="entry name" value="NAD(P)-bd_dom_sf"/>
</dbReference>
<dbReference type="OrthoDB" id="255433at2"/>
<dbReference type="InterPro" id="IPR006311">
    <property type="entry name" value="TAT_signal"/>
</dbReference>
<dbReference type="EMBL" id="CP036271">
    <property type="protein sequence ID" value="QDT57191.1"/>
    <property type="molecule type" value="Genomic_DNA"/>
</dbReference>
<dbReference type="GO" id="GO:0047061">
    <property type="term" value="F:glucose-fructose oxidoreductase activity"/>
    <property type="evidence" value="ECO:0007669"/>
    <property type="project" value="UniProtKB-EC"/>
</dbReference>
<evidence type="ECO:0000313" key="4">
    <source>
        <dbReference type="Proteomes" id="UP000315700"/>
    </source>
</evidence>
<dbReference type="Proteomes" id="UP000315700">
    <property type="component" value="Chromosome"/>
</dbReference>
<feature type="domain" description="Gfo/Idh/MocA-like oxidoreductase bacterial type C-terminal" evidence="2">
    <location>
        <begin position="206"/>
        <end position="277"/>
    </location>
</feature>
<protein>
    <submittedName>
        <fullName evidence="3">Glucose--fructose oxidoreductase</fullName>
        <ecNumber evidence="3">1.1.99.28</ecNumber>
    </submittedName>
</protein>
<dbReference type="PROSITE" id="PS51318">
    <property type="entry name" value="TAT"/>
    <property type="match status" value="1"/>
</dbReference>
<dbReference type="InterPro" id="IPR043906">
    <property type="entry name" value="Gfo/Idh/MocA_OxRdtase_bact_C"/>
</dbReference>
<dbReference type="AlphaFoldDB" id="A0A517SM44"/>
<dbReference type="SUPFAM" id="SSF51735">
    <property type="entry name" value="NAD(P)-binding Rossmann-fold domains"/>
    <property type="match status" value="1"/>
</dbReference>
<dbReference type="Gene3D" id="3.30.360.10">
    <property type="entry name" value="Dihydrodipicolinate Reductase, domain 2"/>
    <property type="match status" value="1"/>
</dbReference>
<dbReference type="Gene3D" id="3.40.50.720">
    <property type="entry name" value="NAD(P)-binding Rossmann-like Domain"/>
    <property type="match status" value="1"/>
</dbReference>
<feature type="domain" description="Gfo/Idh/MocA-like oxidoreductase N-terminal" evidence="1">
    <location>
        <begin position="43"/>
        <end position="167"/>
    </location>
</feature>
<evidence type="ECO:0000313" key="3">
    <source>
        <dbReference type="EMBL" id="QDT57191.1"/>
    </source>
</evidence>
<dbReference type="InterPro" id="IPR050463">
    <property type="entry name" value="Gfo/Idh/MocA_oxidrdct_glycsds"/>
</dbReference>
<keyword evidence="3" id="KW-0560">Oxidoreductase</keyword>
<dbReference type="InterPro" id="IPR000683">
    <property type="entry name" value="Gfo/Idh/MocA-like_OxRdtase_N"/>
</dbReference>
<dbReference type="Pfam" id="PF19051">
    <property type="entry name" value="GFO_IDH_MocA_C2"/>
    <property type="match status" value="1"/>
</dbReference>
<accession>A0A517SM44</accession>
<proteinExistence type="predicted"/>
<reference evidence="3 4" key="1">
    <citation type="submission" date="2019-02" db="EMBL/GenBank/DDBJ databases">
        <title>Deep-cultivation of Planctomycetes and their phenomic and genomic characterization uncovers novel biology.</title>
        <authorList>
            <person name="Wiegand S."/>
            <person name="Jogler M."/>
            <person name="Boedeker C."/>
            <person name="Pinto D."/>
            <person name="Vollmers J."/>
            <person name="Rivas-Marin E."/>
            <person name="Kohn T."/>
            <person name="Peeters S.H."/>
            <person name="Heuer A."/>
            <person name="Rast P."/>
            <person name="Oberbeckmann S."/>
            <person name="Bunk B."/>
            <person name="Jeske O."/>
            <person name="Meyerdierks A."/>
            <person name="Storesund J.E."/>
            <person name="Kallscheuer N."/>
            <person name="Luecker S."/>
            <person name="Lage O.M."/>
            <person name="Pohl T."/>
            <person name="Merkel B.J."/>
            <person name="Hornburger P."/>
            <person name="Mueller R.-W."/>
            <person name="Bruemmer F."/>
            <person name="Labrenz M."/>
            <person name="Spormann A.M."/>
            <person name="Op den Camp H."/>
            <person name="Overmann J."/>
            <person name="Amann R."/>
            <person name="Jetten M.S.M."/>
            <person name="Mascher T."/>
            <person name="Medema M.H."/>
            <person name="Devos D.P."/>
            <person name="Kaster A.-K."/>
            <person name="Ovreas L."/>
            <person name="Rohde M."/>
            <person name="Galperin M.Y."/>
            <person name="Jogler C."/>
        </authorList>
    </citation>
    <scope>NUCLEOTIDE SEQUENCE [LARGE SCALE GENOMIC DNA]</scope>
    <source>
        <strain evidence="3 4">Pan44</strain>
    </source>
</reference>
<dbReference type="PANTHER" id="PTHR43818">
    <property type="entry name" value="BCDNA.GH03377"/>
    <property type="match status" value="1"/>
</dbReference>
<dbReference type="Pfam" id="PF01408">
    <property type="entry name" value="GFO_IDH_MocA"/>
    <property type="match status" value="1"/>
</dbReference>
<organism evidence="3 4">
    <name type="scientific">Caulifigura coniformis</name>
    <dbReference type="NCBI Taxonomy" id="2527983"/>
    <lineage>
        <taxon>Bacteria</taxon>
        <taxon>Pseudomonadati</taxon>
        <taxon>Planctomycetota</taxon>
        <taxon>Planctomycetia</taxon>
        <taxon>Planctomycetales</taxon>
        <taxon>Planctomycetaceae</taxon>
        <taxon>Caulifigura</taxon>
    </lineage>
</organism>
<dbReference type="SUPFAM" id="SSF55347">
    <property type="entry name" value="Glyceraldehyde-3-phosphate dehydrogenase-like, C-terminal domain"/>
    <property type="match status" value="1"/>
</dbReference>
<evidence type="ECO:0000259" key="1">
    <source>
        <dbReference type="Pfam" id="PF01408"/>
    </source>
</evidence>
<name>A0A517SM44_9PLAN</name>
<dbReference type="EC" id="1.1.99.28" evidence="3"/>
<dbReference type="KEGG" id="ccos:Pan44_52580"/>
<dbReference type="RefSeq" id="WP_145034566.1">
    <property type="nucleotide sequence ID" value="NZ_CP036271.1"/>
</dbReference>
<dbReference type="InParanoid" id="A0A517SM44"/>
<gene>
    <name evidence="3" type="primary">gfo_6</name>
    <name evidence="3" type="ORF">Pan44_52580</name>
</gene>